<sequence>MIHSRYQGIAFEKRFLPRLTTMQIKEMPKEDALLVLPIGATEQHGPHLPVYTDTLLGEGLLNLAFTHLENENVWLLPPIPYGKSNEHFGLAGTITLSAATLQAVVMDIAKSVSESGFKKIVLFNSHGGNHDLLNMMAREIRIETGLMVFRLNSTAFDVTSEVISEKEQKFGIHGGEVETSMVLDLKESWVQMKYSTREFPKLDEDSNIYLKGGCYFAWLTKDISESGIAGDASLGTKQKGEQFNEKLGIKIAKVLLEMSHFDLCRINQ</sequence>
<evidence type="ECO:0000313" key="7">
    <source>
        <dbReference type="Proteomes" id="UP000067625"/>
    </source>
</evidence>
<keyword evidence="7" id="KW-1185">Reference proteome</keyword>
<evidence type="ECO:0000256" key="1">
    <source>
        <dbReference type="ARBA" id="ARBA00001947"/>
    </source>
</evidence>
<reference evidence="6 7" key="2">
    <citation type="journal article" date="2016" name="Int. J. Syst. Evol. Microbiol.">
        <title>Bacillus gobiensis sp. nov., isolated from a soil sample.</title>
        <authorList>
            <person name="Liu B."/>
            <person name="Liu G.H."/>
            <person name="Cetin S."/>
            <person name="Schumann P."/>
            <person name="Pan Z.Z."/>
            <person name="Chen Q.Q."/>
        </authorList>
    </citation>
    <scope>NUCLEOTIDE SEQUENCE [LARGE SCALE GENOMIC DNA]</scope>
    <source>
        <strain evidence="6 7">FJAT-4402</strain>
    </source>
</reference>
<keyword evidence="2" id="KW-0479">Metal-binding</keyword>
<dbReference type="STRING" id="1441095.AM592_09330"/>
<evidence type="ECO:0000256" key="5">
    <source>
        <dbReference type="ARBA" id="ARBA00024029"/>
    </source>
</evidence>
<dbReference type="GO" id="GO:0016811">
    <property type="term" value="F:hydrolase activity, acting on carbon-nitrogen (but not peptide) bonds, in linear amides"/>
    <property type="evidence" value="ECO:0007669"/>
    <property type="project" value="TreeGrafter"/>
</dbReference>
<name>A0A0M5JBL8_9BACI</name>
<dbReference type="Gene3D" id="3.40.50.10310">
    <property type="entry name" value="Creatininase"/>
    <property type="match status" value="1"/>
</dbReference>
<evidence type="ECO:0000256" key="4">
    <source>
        <dbReference type="ARBA" id="ARBA00022833"/>
    </source>
</evidence>
<dbReference type="Proteomes" id="UP000067625">
    <property type="component" value="Chromosome"/>
</dbReference>
<comment type="cofactor">
    <cofactor evidence="1">
        <name>Zn(2+)</name>
        <dbReference type="ChEBI" id="CHEBI:29105"/>
    </cofactor>
</comment>
<keyword evidence="3" id="KW-0378">Hydrolase</keyword>
<dbReference type="RefSeq" id="WP_053603551.1">
    <property type="nucleotide sequence ID" value="NZ_CP012600.1"/>
</dbReference>
<dbReference type="SUPFAM" id="SSF102215">
    <property type="entry name" value="Creatininase"/>
    <property type="match status" value="1"/>
</dbReference>
<dbReference type="EMBL" id="CP012600">
    <property type="protein sequence ID" value="ALC81781.1"/>
    <property type="molecule type" value="Genomic_DNA"/>
</dbReference>
<dbReference type="OrthoDB" id="9801445at2"/>
<dbReference type="AlphaFoldDB" id="A0A0M5JBL8"/>
<evidence type="ECO:0000313" key="6">
    <source>
        <dbReference type="EMBL" id="ALC81781.1"/>
    </source>
</evidence>
<accession>A0A0M5JBL8</accession>
<comment type="similarity">
    <text evidence="5">Belongs to the creatininase superfamily.</text>
</comment>
<protein>
    <submittedName>
        <fullName evidence="6">Creatininase</fullName>
    </submittedName>
</protein>
<dbReference type="InterPro" id="IPR003785">
    <property type="entry name" value="Creatininase/forma_Hydrolase"/>
</dbReference>
<dbReference type="PATRIC" id="fig|1441095.3.peg.2055"/>
<reference evidence="7" key="1">
    <citation type="submission" date="2015-08" db="EMBL/GenBank/DDBJ databases">
        <title>Genome sequencing project for genomic taxonomy and phylogenomics of Bacillus-like bacteria.</title>
        <authorList>
            <person name="Liu B."/>
            <person name="Wang J."/>
            <person name="Zhu Y."/>
            <person name="Liu G."/>
            <person name="Chen Q."/>
            <person name="Chen Z."/>
            <person name="Lan J."/>
            <person name="Che J."/>
            <person name="Ge C."/>
            <person name="Shi H."/>
            <person name="Pan Z."/>
            <person name="Liu X."/>
        </authorList>
    </citation>
    <scope>NUCLEOTIDE SEQUENCE [LARGE SCALE GENOMIC DNA]</scope>
    <source>
        <strain evidence="7">FJAT-4402</strain>
    </source>
</reference>
<evidence type="ECO:0000256" key="2">
    <source>
        <dbReference type="ARBA" id="ARBA00022723"/>
    </source>
</evidence>
<dbReference type="PANTHER" id="PTHR35005:SF1">
    <property type="entry name" value="2-AMINO-5-FORMYLAMINO-6-RIBOSYLAMINOPYRIMIDIN-4(3H)-ONE 5'-MONOPHOSPHATE DEFORMYLASE"/>
    <property type="match status" value="1"/>
</dbReference>
<dbReference type="InterPro" id="IPR024087">
    <property type="entry name" value="Creatininase-like_sf"/>
</dbReference>
<keyword evidence="4" id="KW-0862">Zinc</keyword>
<dbReference type="GO" id="GO:0046872">
    <property type="term" value="F:metal ion binding"/>
    <property type="evidence" value="ECO:0007669"/>
    <property type="project" value="UniProtKB-KW"/>
</dbReference>
<dbReference type="Pfam" id="PF02633">
    <property type="entry name" value="Creatininase"/>
    <property type="match status" value="1"/>
</dbReference>
<proteinExistence type="inferred from homology"/>
<dbReference type="GO" id="GO:0009231">
    <property type="term" value="P:riboflavin biosynthetic process"/>
    <property type="evidence" value="ECO:0007669"/>
    <property type="project" value="TreeGrafter"/>
</dbReference>
<gene>
    <name evidence="6" type="ORF">AM592_09330</name>
</gene>
<evidence type="ECO:0000256" key="3">
    <source>
        <dbReference type="ARBA" id="ARBA00022801"/>
    </source>
</evidence>
<dbReference type="PANTHER" id="PTHR35005">
    <property type="entry name" value="3-DEHYDRO-SCYLLO-INOSOSE HYDROLASE"/>
    <property type="match status" value="1"/>
</dbReference>
<organism evidence="6 7">
    <name type="scientific">Bacillus gobiensis</name>
    <dbReference type="NCBI Taxonomy" id="1441095"/>
    <lineage>
        <taxon>Bacteria</taxon>
        <taxon>Bacillati</taxon>
        <taxon>Bacillota</taxon>
        <taxon>Bacilli</taxon>
        <taxon>Bacillales</taxon>
        <taxon>Bacillaceae</taxon>
        <taxon>Bacillus</taxon>
    </lineage>
</organism>